<dbReference type="EMBL" id="CAJVQA010060566">
    <property type="protein sequence ID" value="CAG8828415.1"/>
    <property type="molecule type" value="Genomic_DNA"/>
</dbReference>
<evidence type="ECO:0000313" key="1">
    <source>
        <dbReference type="EMBL" id="CAG8828415.1"/>
    </source>
</evidence>
<sequence length="147" mass="16936">KTLLISLEEGSGYYWEIRNLYPNIKDGQYIGCATACLCCTQSPTNQPAKRISEARPTIQRFLYEGVIKIKIDLCEQKAMISVKHLAHKLNQYVTDVENQLNLAKNFLEQKELIDEEYKVILYCENEFVHALGFTTPFLQVSENITEI</sequence>
<dbReference type="AlphaFoldDB" id="A0A9N9KFP6"/>
<dbReference type="Proteomes" id="UP000789759">
    <property type="component" value="Unassembled WGS sequence"/>
</dbReference>
<evidence type="ECO:0000313" key="2">
    <source>
        <dbReference type="Proteomes" id="UP000789759"/>
    </source>
</evidence>
<dbReference type="OrthoDB" id="2442968at2759"/>
<keyword evidence="2" id="KW-1185">Reference proteome</keyword>
<feature type="non-terminal residue" evidence="1">
    <location>
        <position position="1"/>
    </location>
</feature>
<accession>A0A9N9KFP6</accession>
<feature type="non-terminal residue" evidence="1">
    <location>
        <position position="147"/>
    </location>
</feature>
<name>A0A9N9KFP6_9GLOM</name>
<proteinExistence type="predicted"/>
<gene>
    <name evidence="1" type="ORF">CPELLU_LOCUS20394</name>
</gene>
<reference evidence="1" key="1">
    <citation type="submission" date="2021-06" db="EMBL/GenBank/DDBJ databases">
        <authorList>
            <person name="Kallberg Y."/>
            <person name="Tangrot J."/>
            <person name="Rosling A."/>
        </authorList>
    </citation>
    <scope>NUCLEOTIDE SEQUENCE</scope>
    <source>
        <strain evidence="1">FL966</strain>
    </source>
</reference>
<organism evidence="1 2">
    <name type="scientific">Cetraspora pellucida</name>
    <dbReference type="NCBI Taxonomy" id="1433469"/>
    <lineage>
        <taxon>Eukaryota</taxon>
        <taxon>Fungi</taxon>
        <taxon>Fungi incertae sedis</taxon>
        <taxon>Mucoromycota</taxon>
        <taxon>Glomeromycotina</taxon>
        <taxon>Glomeromycetes</taxon>
        <taxon>Diversisporales</taxon>
        <taxon>Gigasporaceae</taxon>
        <taxon>Cetraspora</taxon>
    </lineage>
</organism>
<protein>
    <submittedName>
        <fullName evidence="1">20223_t:CDS:1</fullName>
    </submittedName>
</protein>
<comment type="caution">
    <text evidence="1">The sequence shown here is derived from an EMBL/GenBank/DDBJ whole genome shotgun (WGS) entry which is preliminary data.</text>
</comment>